<gene>
    <name evidence="4" type="ORF">ACFQ3U_15405</name>
</gene>
<evidence type="ECO:0000259" key="3">
    <source>
        <dbReference type="Pfam" id="PF10708"/>
    </source>
</evidence>
<organism evidence="4 5">
    <name type="scientific">Leucobacter albus</name>
    <dbReference type="NCBI Taxonomy" id="272210"/>
    <lineage>
        <taxon>Bacteria</taxon>
        <taxon>Bacillati</taxon>
        <taxon>Actinomycetota</taxon>
        <taxon>Actinomycetes</taxon>
        <taxon>Micrococcales</taxon>
        <taxon>Microbacteriaceae</taxon>
        <taxon>Leucobacter</taxon>
    </lineage>
</organism>
<keyword evidence="5" id="KW-1185">Reference proteome</keyword>
<feature type="compositionally biased region" description="Low complexity" evidence="1">
    <location>
        <begin position="146"/>
        <end position="161"/>
    </location>
</feature>
<dbReference type="InterPro" id="IPR025557">
    <property type="entry name" value="DUF4282"/>
</dbReference>
<accession>A0ABW3TV04</accession>
<dbReference type="RefSeq" id="WP_343962203.1">
    <property type="nucleotide sequence ID" value="NZ_BAAAKZ010000015.1"/>
</dbReference>
<feature type="transmembrane region" description="Helical" evidence="2">
    <location>
        <begin position="194"/>
        <end position="220"/>
    </location>
</feature>
<evidence type="ECO:0000256" key="1">
    <source>
        <dbReference type="SAM" id="MobiDB-lite"/>
    </source>
</evidence>
<protein>
    <submittedName>
        <fullName evidence="4">DUF4282 domain-containing protein</fullName>
    </submittedName>
</protein>
<comment type="caution">
    <text evidence="4">The sequence shown here is derived from an EMBL/GenBank/DDBJ whole genome shotgun (WGS) entry which is preliminary data.</text>
</comment>
<sequence length="275" mass="28405">MTQDTPELPPAGWHPDPAGSDQERFWDGENWTAQLRAVEEDHAAAEGLGPDGASDLDGAGSPDGAGGAESAAGAPAQSIFAPGATLPPARPRLSGGAGSQEHPEPQAPLPASTAASAGVQPQAQYAPHSTGPIDPLHATQAFPATQPGGATPGFQPGAAPQPAYAGNGETGFFRSLFDLSFAPDRVVTIKFARVLYLLATIGSLLVWLVGALVWFVVSAISREGAFAVFGVLQLLFGWVFPLLTVVGVRVCLEVMISTIRTSQHTAQLVQQGERA</sequence>
<feature type="region of interest" description="Disordered" evidence="1">
    <location>
        <begin position="1"/>
        <end position="161"/>
    </location>
</feature>
<keyword evidence="2" id="KW-1133">Transmembrane helix</keyword>
<reference evidence="5" key="1">
    <citation type="journal article" date="2019" name="Int. J. Syst. Evol. Microbiol.">
        <title>The Global Catalogue of Microorganisms (GCM) 10K type strain sequencing project: providing services to taxonomists for standard genome sequencing and annotation.</title>
        <authorList>
            <consortium name="The Broad Institute Genomics Platform"/>
            <consortium name="The Broad Institute Genome Sequencing Center for Infectious Disease"/>
            <person name="Wu L."/>
            <person name="Ma J."/>
        </authorList>
    </citation>
    <scope>NUCLEOTIDE SEQUENCE [LARGE SCALE GENOMIC DNA]</scope>
    <source>
        <strain evidence="5">CCUG 50213</strain>
    </source>
</reference>
<feature type="compositionally biased region" description="Polar residues" evidence="1">
    <location>
        <begin position="113"/>
        <end position="123"/>
    </location>
</feature>
<dbReference type="InterPro" id="IPR018929">
    <property type="entry name" value="DUF2510"/>
</dbReference>
<keyword evidence="2" id="KW-0472">Membrane</keyword>
<evidence type="ECO:0000313" key="5">
    <source>
        <dbReference type="Proteomes" id="UP001597181"/>
    </source>
</evidence>
<dbReference type="Pfam" id="PF14110">
    <property type="entry name" value="DUF4282"/>
    <property type="match status" value="1"/>
</dbReference>
<feature type="compositionally biased region" description="Low complexity" evidence="1">
    <location>
        <begin position="47"/>
        <end position="60"/>
    </location>
</feature>
<keyword evidence="2" id="KW-0812">Transmembrane</keyword>
<feature type="domain" description="DUF2510" evidence="3">
    <location>
        <begin position="11"/>
        <end position="40"/>
    </location>
</feature>
<proteinExistence type="predicted"/>
<dbReference type="Pfam" id="PF10708">
    <property type="entry name" value="DUF2510"/>
    <property type="match status" value="1"/>
</dbReference>
<name>A0ABW3TV04_9MICO</name>
<dbReference type="Proteomes" id="UP001597181">
    <property type="component" value="Unassembled WGS sequence"/>
</dbReference>
<feature type="transmembrane region" description="Helical" evidence="2">
    <location>
        <begin position="226"/>
        <end position="252"/>
    </location>
</feature>
<evidence type="ECO:0000256" key="2">
    <source>
        <dbReference type="SAM" id="Phobius"/>
    </source>
</evidence>
<evidence type="ECO:0000313" key="4">
    <source>
        <dbReference type="EMBL" id="MFD1203283.1"/>
    </source>
</evidence>
<dbReference type="EMBL" id="JBHTLY010000010">
    <property type="protein sequence ID" value="MFD1203283.1"/>
    <property type="molecule type" value="Genomic_DNA"/>
</dbReference>